<evidence type="ECO:0000313" key="4">
    <source>
        <dbReference type="Proteomes" id="UP001205560"/>
    </source>
</evidence>
<gene>
    <name evidence="3" type="ORF">NX782_02870</name>
</gene>
<dbReference type="InterPro" id="IPR052020">
    <property type="entry name" value="Cyclic_di-GMP/3'3'-cGAMP_PDE"/>
</dbReference>
<protein>
    <submittedName>
        <fullName evidence="3">LuxR C-terminal-related transcriptional regulator</fullName>
    </submittedName>
</protein>
<dbReference type="InterPro" id="IPR037522">
    <property type="entry name" value="HD_GYP_dom"/>
</dbReference>
<dbReference type="SUPFAM" id="SSF46894">
    <property type="entry name" value="C-terminal effector domain of the bipartite response regulators"/>
    <property type="match status" value="1"/>
</dbReference>
<dbReference type="CDD" id="cd00077">
    <property type="entry name" value="HDc"/>
    <property type="match status" value="1"/>
</dbReference>
<comment type="caution">
    <text evidence="3">The sequence shown here is derived from an EMBL/GenBank/DDBJ whole genome shotgun (WGS) entry which is preliminary data.</text>
</comment>
<dbReference type="SUPFAM" id="SSF109604">
    <property type="entry name" value="HD-domain/PDEase-like"/>
    <property type="match status" value="1"/>
</dbReference>
<dbReference type="PANTHER" id="PTHR45228">
    <property type="entry name" value="CYCLIC DI-GMP PHOSPHODIESTERASE TM_0186-RELATED"/>
    <property type="match status" value="1"/>
</dbReference>
<organism evidence="3 4">
    <name type="scientific">Massilia norwichensis</name>
    <dbReference type="NCBI Taxonomy" id="1442366"/>
    <lineage>
        <taxon>Bacteria</taxon>
        <taxon>Pseudomonadati</taxon>
        <taxon>Pseudomonadota</taxon>
        <taxon>Betaproteobacteria</taxon>
        <taxon>Burkholderiales</taxon>
        <taxon>Oxalobacteraceae</taxon>
        <taxon>Telluria group</taxon>
        <taxon>Massilia</taxon>
    </lineage>
</organism>
<reference evidence="3 4" key="1">
    <citation type="submission" date="2022-08" db="EMBL/GenBank/DDBJ databases">
        <title>Reclassification of Massilia species as members of the genera Telluria, Duganella, Pseudoduganella, Mokoshia gen. nov. and Zemynaea gen. nov. using orthogonal and non-orthogonal genome-based approaches.</title>
        <authorList>
            <person name="Bowman J.P."/>
        </authorList>
    </citation>
    <scope>NUCLEOTIDE SEQUENCE [LARGE SCALE GENOMIC DNA]</scope>
    <source>
        <strain evidence="3 4">LMG 28164</strain>
    </source>
</reference>
<dbReference type="InterPro" id="IPR016032">
    <property type="entry name" value="Sig_transdc_resp-reg_C-effctor"/>
</dbReference>
<dbReference type="InterPro" id="IPR036388">
    <property type="entry name" value="WH-like_DNA-bd_sf"/>
</dbReference>
<evidence type="ECO:0000259" key="2">
    <source>
        <dbReference type="PROSITE" id="PS51832"/>
    </source>
</evidence>
<proteinExistence type="predicted"/>
<feature type="domain" description="HD-GYP" evidence="2">
    <location>
        <begin position="218"/>
        <end position="414"/>
    </location>
</feature>
<dbReference type="InterPro" id="IPR003607">
    <property type="entry name" value="HD/PDEase_dom"/>
</dbReference>
<evidence type="ECO:0000259" key="1">
    <source>
        <dbReference type="PROSITE" id="PS50043"/>
    </source>
</evidence>
<dbReference type="Pfam" id="PF13487">
    <property type="entry name" value="HD_5"/>
    <property type="match status" value="1"/>
</dbReference>
<dbReference type="SMART" id="SM00421">
    <property type="entry name" value="HTH_LUXR"/>
    <property type="match status" value="1"/>
</dbReference>
<dbReference type="CDD" id="cd06170">
    <property type="entry name" value="LuxR_C_like"/>
    <property type="match status" value="1"/>
</dbReference>
<dbReference type="PRINTS" id="PR00038">
    <property type="entry name" value="HTHLUXR"/>
</dbReference>
<sequence>MQLDETISVEDAVQVLAMVGDLSMGLPPDHSVRTARLAARLAEENGDAADACTSTRLVGLLRWSGSTATAPGFSNLLGDDVLGRHAMVTRTLSGNPNLTLPNVLPLAEMQCEVAGDIAALLGLAPDVEEALRHLFGSHARGDMQDALFAPNIPRAVFYVRLAGDLEVLAPAHGTEGAMRLIGERAGVKYPATLVERLAPHAQDWLDALGEPSCAADYAGHDRRVPLTIIADVIELKLPWLAGYSRRVAALAKRSAVGAGLIALEEKPLVRAALLHGIGRVAVPNSVWQRPAKLGDLDWDQVRKVPFWTARAAVLVPAIAHDTTLASFVYERLDGSGYFRKARGEAIGPQERVLAVAAAYAALTSPRPWRPAHGEAAAGTLLVAQAGAGRFDRQAVSAVLEAARSMAPKPGRAKPVRDALLSSREVEVLRHISLGETSREAARAMKITPASVRTHVDTIFEKLEASSRPAATLKALTRGLI</sequence>
<dbReference type="PROSITE" id="PS50043">
    <property type="entry name" value="HTH_LUXR_2"/>
    <property type="match status" value="1"/>
</dbReference>
<dbReference type="Pfam" id="PF00196">
    <property type="entry name" value="GerE"/>
    <property type="match status" value="1"/>
</dbReference>
<dbReference type="PROSITE" id="PS51832">
    <property type="entry name" value="HD_GYP"/>
    <property type="match status" value="1"/>
</dbReference>
<feature type="domain" description="HTH luxR-type" evidence="1">
    <location>
        <begin position="413"/>
        <end position="478"/>
    </location>
</feature>
<dbReference type="EMBL" id="JANUGX010000002">
    <property type="protein sequence ID" value="MCS0588145.1"/>
    <property type="molecule type" value="Genomic_DNA"/>
</dbReference>
<dbReference type="Gene3D" id="1.10.10.10">
    <property type="entry name" value="Winged helix-like DNA-binding domain superfamily/Winged helix DNA-binding domain"/>
    <property type="match status" value="1"/>
</dbReference>
<accession>A0ABT2A219</accession>
<dbReference type="InterPro" id="IPR000792">
    <property type="entry name" value="Tscrpt_reg_LuxR_C"/>
</dbReference>
<name>A0ABT2A219_9BURK</name>
<dbReference type="Proteomes" id="UP001205560">
    <property type="component" value="Unassembled WGS sequence"/>
</dbReference>
<evidence type="ECO:0000313" key="3">
    <source>
        <dbReference type="EMBL" id="MCS0588145.1"/>
    </source>
</evidence>
<dbReference type="Gene3D" id="1.10.3210.10">
    <property type="entry name" value="Hypothetical protein af1432"/>
    <property type="match status" value="1"/>
</dbReference>
<dbReference type="RefSeq" id="WP_258843989.1">
    <property type="nucleotide sequence ID" value="NZ_JANUGX010000002.1"/>
</dbReference>
<keyword evidence="4" id="KW-1185">Reference proteome</keyword>